<dbReference type="Proteomes" id="UP000593758">
    <property type="component" value="Chromosome"/>
</dbReference>
<evidence type="ECO:0008006" key="3">
    <source>
        <dbReference type="Google" id="ProtNLM"/>
    </source>
</evidence>
<accession>A0A7M1SVI0</accession>
<organism evidence="1 2">
    <name type="scientific">Ruania alkalisoli</name>
    <dbReference type="NCBI Taxonomy" id="2779775"/>
    <lineage>
        <taxon>Bacteria</taxon>
        <taxon>Bacillati</taxon>
        <taxon>Actinomycetota</taxon>
        <taxon>Actinomycetes</taxon>
        <taxon>Micrococcales</taxon>
        <taxon>Ruaniaceae</taxon>
        <taxon>Ruania</taxon>
    </lineage>
</organism>
<dbReference type="InterPro" id="IPR029060">
    <property type="entry name" value="PIN-like_dom_sf"/>
</dbReference>
<name>A0A7M1SVI0_9MICO</name>
<dbReference type="KEGG" id="halt:IM660_04705"/>
<dbReference type="Gene3D" id="3.40.50.1010">
    <property type="entry name" value="5'-nuclease"/>
    <property type="match status" value="1"/>
</dbReference>
<keyword evidence="2" id="KW-1185">Reference proteome</keyword>
<reference evidence="1 2" key="1">
    <citation type="submission" date="2020-10" db="EMBL/GenBank/DDBJ databases">
        <title>Haloactinobacterium sp. RN3S43, a bacterium isolated from saline soil.</title>
        <authorList>
            <person name="Sun J.-Q."/>
        </authorList>
    </citation>
    <scope>NUCLEOTIDE SEQUENCE [LARGE SCALE GENOMIC DNA]</scope>
    <source>
        <strain evidence="1 2">RN3S43</strain>
    </source>
</reference>
<dbReference type="RefSeq" id="WP_193498252.1">
    <property type="nucleotide sequence ID" value="NZ_CP063169.1"/>
</dbReference>
<protein>
    <recommendedName>
        <fullName evidence="3">PIN domain-containing protein</fullName>
    </recommendedName>
</protein>
<sequence>MTRKLRVSRLDAARAIESIHYPVVSTDEALVARAAHTATEHSLSIFDSLIVESAASVSARELWTEGLSTGSTIRGVAIVDPFRIHHT</sequence>
<dbReference type="EMBL" id="CP063169">
    <property type="protein sequence ID" value="QOR71596.1"/>
    <property type="molecule type" value="Genomic_DNA"/>
</dbReference>
<proteinExistence type="predicted"/>
<gene>
    <name evidence="1" type="ORF">IM660_04705</name>
</gene>
<evidence type="ECO:0000313" key="2">
    <source>
        <dbReference type="Proteomes" id="UP000593758"/>
    </source>
</evidence>
<dbReference type="SUPFAM" id="SSF88723">
    <property type="entry name" value="PIN domain-like"/>
    <property type="match status" value="1"/>
</dbReference>
<evidence type="ECO:0000313" key="1">
    <source>
        <dbReference type="EMBL" id="QOR71596.1"/>
    </source>
</evidence>
<dbReference type="AlphaFoldDB" id="A0A7M1SVI0"/>